<dbReference type="AlphaFoldDB" id="A0A7C5IYG9"/>
<reference evidence="1" key="1">
    <citation type="journal article" date="2020" name="mSystems">
        <title>Genome- and Community-Level Interaction Insights into Carbon Utilization and Element Cycling Functions of Hydrothermarchaeota in Hydrothermal Sediment.</title>
        <authorList>
            <person name="Zhou Z."/>
            <person name="Liu Y."/>
            <person name="Xu W."/>
            <person name="Pan J."/>
            <person name="Luo Z.H."/>
            <person name="Li M."/>
        </authorList>
    </citation>
    <scope>NUCLEOTIDE SEQUENCE [LARGE SCALE GENOMIC DNA]</scope>
    <source>
        <strain evidence="1">HyVt-535</strain>
    </source>
</reference>
<dbReference type="Proteomes" id="UP000886100">
    <property type="component" value="Unassembled WGS sequence"/>
</dbReference>
<accession>A0A7C5IYG9</accession>
<protein>
    <submittedName>
        <fullName evidence="1">Uncharacterized protein</fullName>
    </submittedName>
</protein>
<sequence>MNDLPFDVTADEVKALVEHFHPVRKVDTLARRRKGIDWKVDLGDADREVANFVTDHLRGRYWKGRYVDAYCPLYQQA</sequence>
<proteinExistence type="predicted"/>
<evidence type="ECO:0000313" key="1">
    <source>
        <dbReference type="EMBL" id="HHH13210.1"/>
    </source>
</evidence>
<name>A0A7C5IYG9_9GAMM</name>
<gene>
    <name evidence="1" type="ORF">ENJ98_03145</name>
</gene>
<comment type="caution">
    <text evidence="1">The sequence shown here is derived from an EMBL/GenBank/DDBJ whole genome shotgun (WGS) entry which is preliminary data.</text>
</comment>
<organism evidence="1">
    <name type="scientific">Thiolapillus brandeum</name>
    <dbReference type="NCBI Taxonomy" id="1076588"/>
    <lineage>
        <taxon>Bacteria</taxon>
        <taxon>Pseudomonadati</taxon>
        <taxon>Pseudomonadota</taxon>
        <taxon>Gammaproteobacteria</taxon>
        <taxon>Chromatiales</taxon>
        <taxon>Sedimenticolaceae</taxon>
        <taxon>Thiolapillus</taxon>
    </lineage>
</organism>
<dbReference type="EMBL" id="DROM01000191">
    <property type="protein sequence ID" value="HHH13210.1"/>
    <property type="molecule type" value="Genomic_DNA"/>
</dbReference>